<dbReference type="Pfam" id="PF17853">
    <property type="entry name" value="GGDEF_2"/>
    <property type="match status" value="1"/>
</dbReference>
<dbReference type="Proteomes" id="UP000635726">
    <property type="component" value="Unassembled WGS sequence"/>
</dbReference>
<proteinExistence type="inferred from homology"/>
<comment type="caution">
    <text evidence="5">The sequence shown here is derived from an EMBL/GenBank/DDBJ whole genome shotgun (WGS) entry which is preliminary data.</text>
</comment>
<comment type="similarity">
    <text evidence="1">Belongs to the CdaR family.</text>
</comment>
<gene>
    <name evidence="5" type="primary">pucR</name>
    <name evidence="5" type="ORF">GCM10008939_16930</name>
</gene>
<dbReference type="Pfam" id="PF13556">
    <property type="entry name" value="HTH_30"/>
    <property type="match status" value="1"/>
</dbReference>
<dbReference type="Pfam" id="PF07905">
    <property type="entry name" value="PucR"/>
    <property type="match status" value="1"/>
</dbReference>
<accession>A0A917PEK7</accession>
<name>A0A917PEK7_9DEIO</name>
<evidence type="ECO:0000313" key="5">
    <source>
        <dbReference type="EMBL" id="GGJ73216.1"/>
    </source>
</evidence>
<dbReference type="Gene3D" id="1.10.10.2840">
    <property type="entry name" value="PucR C-terminal helix-turn-helix domain"/>
    <property type="match status" value="1"/>
</dbReference>
<feature type="domain" description="PucR C-terminal helix-turn-helix" evidence="3">
    <location>
        <begin position="569"/>
        <end position="627"/>
    </location>
</feature>
<dbReference type="PANTHER" id="PTHR33744">
    <property type="entry name" value="CARBOHYDRATE DIACID REGULATOR"/>
    <property type="match status" value="1"/>
</dbReference>
<reference evidence="5" key="2">
    <citation type="submission" date="2020-09" db="EMBL/GenBank/DDBJ databases">
        <authorList>
            <person name="Sun Q."/>
            <person name="Ohkuma M."/>
        </authorList>
    </citation>
    <scope>NUCLEOTIDE SEQUENCE</scope>
    <source>
        <strain evidence="5">JCM 14371</strain>
    </source>
</reference>
<evidence type="ECO:0000259" key="4">
    <source>
        <dbReference type="Pfam" id="PF17853"/>
    </source>
</evidence>
<protein>
    <submittedName>
        <fullName evidence="5">PucR family transcriptional regulator</fullName>
    </submittedName>
</protein>
<dbReference type="PANTHER" id="PTHR33744:SF7">
    <property type="entry name" value="PUCR FAMILY TRANSCRIPTIONAL REGULATOR"/>
    <property type="match status" value="1"/>
</dbReference>
<keyword evidence="6" id="KW-1185">Reference proteome</keyword>
<evidence type="ECO:0000313" key="6">
    <source>
        <dbReference type="Proteomes" id="UP000635726"/>
    </source>
</evidence>
<organism evidence="5 6">
    <name type="scientific">Deinococcus aquiradiocola</name>
    <dbReference type="NCBI Taxonomy" id="393059"/>
    <lineage>
        <taxon>Bacteria</taxon>
        <taxon>Thermotogati</taxon>
        <taxon>Deinococcota</taxon>
        <taxon>Deinococci</taxon>
        <taxon>Deinococcales</taxon>
        <taxon>Deinococcaceae</taxon>
        <taxon>Deinococcus</taxon>
    </lineage>
</organism>
<dbReference type="InterPro" id="IPR041522">
    <property type="entry name" value="CdaR_GGDEF"/>
</dbReference>
<dbReference type="AlphaFoldDB" id="A0A917PEK7"/>
<feature type="domain" description="Purine catabolism PurC-like" evidence="2">
    <location>
        <begin position="93"/>
        <end position="212"/>
    </location>
</feature>
<reference evidence="5" key="1">
    <citation type="journal article" date="2014" name="Int. J. Syst. Evol. Microbiol.">
        <title>Complete genome sequence of Corynebacterium casei LMG S-19264T (=DSM 44701T), isolated from a smear-ripened cheese.</title>
        <authorList>
            <consortium name="US DOE Joint Genome Institute (JGI-PGF)"/>
            <person name="Walter F."/>
            <person name="Albersmeier A."/>
            <person name="Kalinowski J."/>
            <person name="Ruckert C."/>
        </authorList>
    </citation>
    <scope>NUCLEOTIDE SEQUENCE</scope>
    <source>
        <strain evidence="5">JCM 14371</strain>
    </source>
</reference>
<dbReference type="EMBL" id="BMOE01000004">
    <property type="protein sequence ID" value="GGJ73216.1"/>
    <property type="molecule type" value="Genomic_DNA"/>
</dbReference>
<dbReference type="InterPro" id="IPR051448">
    <property type="entry name" value="CdaR-like_regulators"/>
</dbReference>
<feature type="domain" description="CdaR GGDEF-like" evidence="4">
    <location>
        <begin position="415"/>
        <end position="497"/>
    </location>
</feature>
<evidence type="ECO:0000259" key="2">
    <source>
        <dbReference type="Pfam" id="PF07905"/>
    </source>
</evidence>
<evidence type="ECO:0000256" key="1">
    <source>
        <dbReference type="ARBA" id="ARBA00006754"/>
    </source>
</evidence>
<dbReference type="InterPro" id="IPR025736">
    <property type="entry name" value="PucR_C-HTH_dom"/>
</dbReference>
<sequence length="643" mass="66970">MDGEGVAAALHEFPADEEVGVAGGGQAGGGGVQGHGVSLRGWVREGLDAGTGTLVLTLTQSGPAVTCAAPWARAGFRVGPDVAYTWGVKLHEALALPCLAGARLVSARAEAGPDSLRDVTSAHVVDLPDPFGWLRPGQLLLTTGMHWPREGEALRAFMRGYARAGVAVLGLAVPQYLEALPEPARQEAELLGLPVLEIPWETPFADIVGGVQDSLLSRQLALSVRAEQVHLTLTRAAAAQLGLAGLCRTLGEVLSRPVEVRGPDLEVLARWGGPHAEGGGEGAGVPGAALHAHLERLGLVRAVWRGSLAQVVPGGHGPGLDVPGRDDRVGAGAAVGTGGAALVCPVWVGESAAATVWALEAGTPLTALDSRALEHAAVVFGLTLAQERATRTLEARLGYSFVDSVLEGRFDGSPQSMERARAVGFGPGGTYRVLLLALPGGTPLSTATFERRERLAQDVRRRLSGSGAAALVTVAQDQVVALLPPGLGAEVWTALHGTADLTGLLSRGVAAGDLPQGYAAVRALLPHAPPGRLTLDSDLLVQGALNGDGRARAALVDRWTAPLSPHPKLLVTLRALVRHAFSLKDTARALSLHANTLRYRLERLEALLGADVTSPDVRFELELALRLETVEHPARNLEFDSRG</sequence>
<dbReference type="InterPro" id="IPR012914">
    <property type="entry name" value="PucR_dom"/>
</dbReference>
<evidence type="ECO:0000259" key="3">
    <source>
        <dbReference type="Pfam" id="PF13556"/>
    </source>
</evidence>
<dbReference type="InterPro" id="IPR042070">
    <property type="entry name" value="PucR_C-HTH_sf"/>
</dbReference>